<organism evidence="2 3">
    <name type="scientific">Oedothorax gibbosus</name>
    <dbReference type="NCBI Taxonomy" id="931172"/>
    <lineage>
        <taxon>Eukaryota</taxon>
        <taxon>Metazoa</taxon>
        <taxon>Ecdysozoa</taxon>
        <taxon>Arthropoda</taxon>
        <taxon>Chelicerata</taxon>
        <taxon>Arachnida</taxon>
        <taxon>Araneae</taxon>
        <taxon>Araneomorphae</taxon>
        <taxon>Entelegynae</taxon>
        <taxon>Araneoidea</taxon>
        <taxon>Linyphiidae</taxon>
        <taxon>Erigoninae</taxon>
        <taxon>Oedothorax</taxon>
    </lineage>
</organism>
<keyword evidence="3" id="KW-1185">Reference proteome</keyword>
<evidence type="ECO:0000256" key="1">
    <source>
        <dbReference type="SAM" id="MobiDB-lite"/>
    </source>
</evidence>
<feature type="region of interest" description="Disordered" evidence="1">
    <location>
        <begin position="1"/>
        <end position="25"/>
    </location>
</feature>
<sequence>MSSLAKKSSYLESEYLDPKSPPKSMKNIKLNYLTDYLIGKNWEASKLIRENDFSKSGGLFFSTVSGKACHSTKQQSSVHVVKQLGADNSASYLCAHCFSILAMEV</sequence>
<accession>A0AAV6UK10</accession>
<proteinExistence type="predicted"/>
<reference evidence="2 3" key="1">
    <citation type="journal article" date="2022" name="Nat. Ecol. Evol.">
        <title>A masculinizing supergene underlies an exaggerated male reproductive morph in a spider.</title>
        <authorList>
            <person name="Hendrickx F."/>
            <person name="De Corte Z."/>
            <person name="Sonet G."/>
            <person name="Van Belleghem S.M."/>
            <person name="Kostlbacher S."/>
            <person name="Vangestel C."/>
        </authorList>
    </citation>
    <scope>NUCLEOTIDE SEQUENCE [LARGE SCALE GENOMIC DNA]</scope>
    <source>
        <strain evidence="2">W744_W776</strain>
    </source>
</reference>
<evidence type="ECO:0000313" key="2">
    <source>
        <dbReference type="EMBL" id="KAG8184480.1"/>
    </source>
</evidence>
<dbReference type="AlphaFoldDB" id="A0AAV6UK10"/>
<name>A0AAV6UK10_9ARAC</name>
<dbReference type="EMBL" id="JAFNEN010000372">
    <property type="protein sequence ID" value="KAG8184480.1"/>
    <property type="molecule type" value="Genomic_DNA"/>
</dbReference>
<comment type="caution">
    <text evidence="2">The sequence shown here is derived from an EMBL/GenBank/DDBJ whole genome shotgun (WGS) entry which is preliminary data.</text>
</comment>
<protein>
    <submittedName>
        <fullName evidence="2">Uncharacterized protein</fullName>
    </submittedName>
</protein>
<gene>
    <name evidence="2" type="ORF">JTE90_002327</name>
</gene>
<evidence type="ECO:0000313" key="3">
    <source>
        <dbReference type="Proteomes" id="UP000827092"/>
    </source>
</evidence>
<dbReference type="Proteomes" id="UP000827092">
    <property type="component" value="Unassembled WGS sequence"/>
</dbReference>